<protein>
    <submittedName>
        <fullName evidence="2">Uncharacterized protein</fullName>
    </submittedName>
</protein>
<comment type="caution">
    <text evidence="2">The sequence shown here is derived from an EMBL/GenBank/DDBJ whole genome shotgun (WGS) entry which is preliminary data.</text>
</comment>
<accession>X1F4C7</accession>
<dbReference type="EMBL" id="BART01040241">
    <property type="protein sequence ID" value="GAH27425.1"/>
    <property type="molecule type" value="Genomic_DNA"/>
</dbReference>
<keyword evidence="1" id="KW-0812">Transmembrane</keyword>
<keyword evidence="1" id="KW-1133">Transmembrane helix</keyword>
<keyword evidence="1" id="KW-0472">Membrane</keyword>
<name>X1F4C7_9ZZZZ</name>
<evidence type="ECO:0000313" key="2">
    <source>
        <dbReference type="EMBL" id="GAH27425.1"/>
    </source>
</evidence>
<proteinExistence type="predicted"/>
<dbReference type="AlphaFoldDB" id="X1F4C7"/>
<feature type="non-terminal residue" evidence="2">
    <location>
        <position position="1"/>
    </location>
</feature>
<organism evidence="2">
    <name type="scientific">marine sediment metagenome</name>
    <dbReference type="NCBI Taxonomy" id="412755"/>
    <lineage>
        <taxon>unclassified sequences</taxon>
        <taxon>metagenomes</taxon>
        <taxon>ecological metagenomes</taxon>
    </lineage>
</organism>
<reference evidence="2" key="1">
    <citation type="journal article" date="2014" name="Front. Microbiol.">
        <title>High frequency of phylogenetically diverse reductive dehalogenase-homologous genes in deep subseafloor sedimentary metagenomes.</title>
        <authorList>
            <person name="Kawai M."/>
            <person name="Futagami T."/>
            <person name="Toyoda A."/>
            <person name="Takaki Y."/>
            <person name="Nishi S."/>
            <person name="Hori S."/>
            <person name="Arai W."/>
            <person name="Tsubouchi T."/>
            <person name="Morono Y."/>
            <person name="Uchiyama I."/>
            <person name="Ito T."/>
            <person name="Fujiyama A."/>
            <person name="Inagaki F."/>
            <person name="Takami H."/>
        </authorList>
    </citation>
    <scope>NUCLEOTIDE SEQUENCE</scope>
    <source>
        <strain evidence="2">Expedition CK06-06</strain>
    </source>
</reference>
<gene>
    <name evidence="2" type="ORF">S01H4_65631</name>
</gene>
<feature type="transmembrane region" description="Helical" evidence="1">
    <location>
        <begin position="20"/>
        <end position="37"/>
    </location>
</feature>
<evidence type="ECO:0000256" key="1">
    <source>
        <dbReference type="SAM" id="Phobius"/>
    </source>
</evidence>
<sequence length="38" mass="4362">VLLIHKEIKVDEIEKIEDSIAIIGNFLSFCIFLISLMN</sequence>